<dbReference type="OrthoDB" id="3945013at2759"/>
<name>A0A1S8BND3_9PEZI</name>
<reference evidence="4 5" key="1">
    <citation type="submission" date="2017-01" db="EMBL/GenBank/DDBJ databases">
        <title>Draft genome sequence of Diplodia seriata F98.1, a fungal species involved in grapevine trunk diseases.</title>
        <authorList>
            <person name="Robert-Siegwald G."/>
            <person name="Vallet J."/>
            <person name="Abou-Mansour E."/>
            <person name="Xu J."/>
            <person name="Rey P."/>
            <person name="Bertsch C."/>
            <person name="Rego C."/>
            <person name="Larignon P."/>
            <person name="Fontaine F."/>
            <person name="Lebrun M.-H."/>
        </authorList>
    </citation>
    <scope>NUCLEOTIDE SEQUENCE [LARGE SCALE GENOMIC DNA]</scope>
    <source>
        <strain evidence="4 5">F98.1</strain>
    </source>
</reference>
<feature type="compositionally biased region" description="Polar residues" evidence="3">
    <location>
        <begin position="1042"/>
        <end position="1070"/>
    </location>
</feature>
<dbReference type="PANTHER" id="PTHR18870:SF9">
    <property type="entry name" value="PROTEIN TAG-278-RELATED"/>
    <property type="match status" value="1"/>
</dbReference>
<feature type="region of interest" description="Disordered" evidence="3">
    <location>
        <begin position="1035"/>
        <end position="1070"/>
    </location>
</feature>
<proteinExistence type="predicted"/>
<protein>
    <submittedName>
        <fullName evidence="4">Uncharacterized protein</fullName>
    </submittedName>
</protein>
<feature type="compositionally biased region" description="Basic and acidic residues" evidence="3">
    <location>
        <begin position="1133"/>
        <end position="1145"/>
    </location>
</feature>
<feature type="region of interest" description="Disordered" evidence="3">
    <location>
        <begin position="1122"/>
        <end position="1145"/>
    </location>
</feature>
<evidence type="ECO:0000256" key="2">
    <source>
        <dbReference type="SAM" id="Coils"/>
    </source>
</evidence>
<feature type="region of interest" description="Disordered" evidence="3">
    <location>
        <begin position="94"/>
        <end position="150"/>
    </location>
</feature>
<feature type="compositionally biased region" description="Low complexity" evidence="3">
    <location>
        <begin position="1211"/>
        <end position="1221"/>
    </location>
</feature>
<dbReference type="Proteomes" id="UP000190776">
    <property type="component" value="Unassembled WGS sequence"/>
</dbReference>
<gene>
    <name evidence="4" type="ORF">BK809_0005783</name>
</gene>
<dbReference type="PANTHER" id="PTHR18870">
    <property type="entry name" value="PROTEIN TAG-278-RELATED"/>
    <property type="match status" value="1"/>
</dbReference>
<evidence type="ECO:0000313" key="4">
    <source>
        <dbReference type="EMBL" id="OMP89062.1"/>
    </source>
</evidence>
<keyword evidence="1 2" id="KW-0175">Coiled coil</keyword>
<feature type="compositionally biased region" description="Low complexity" evidence="3">
    <location>
        <begin position="110"/>
        <end position="136"/>
    </location>
</feature>
<evidence type="ECO:0000256" key="1">
    <source>
        <dbReference type="ARBA" id="ARBA00023054"/>
    </source>
</evidence>
<feature type="compositionally biased region" description="Polar residues" evidence="3">
    <location>
        <begin position="137"/>
        <end position="149"/>
    </location>
</feature>
<accession>A0A1S8BND3</accession>
<feature type="region of interest" description="Disordered" evidence="3">
    <location>
        <begin position="858"/>
        <end position="879"/>
    </location>
</feature>
<dbReference type="EMBL" id="MSZU01000074">
    <property type="protein sequence ID" value="OMP89062.1"/>
    <property type="molecule type" value="Genomic_DNA"/>
</dbReference>
<organism evidence="4 5">
    <name type="scientific">Diplodia seriata</name>
    <dbReference type="NCBI Taxonomy" id="420778"/>
    <lineage>
        <taxon>Eukaryota</taxon>
        <taxon>Fungi</taxon>
        <taxon>Dikarya</taxon>
        <taxon>Ascomycota</taxon>
        <taxon>Pezizomycotina</taxon>
        <taxon>Dothideomycetes</taxon>
        <taxon>Dothideomycetes incertae sedis</taxon>
        <taxon>Botryosphaeriales</taxon>
        <taxon>Botryosphaeriaceae</taxon>
        <taxon>Diplodia</taxon>
    </lineage>
</organism>
<feature type="coiled-coil region" evidence="2">
    <location>
        <begin position="1297"/>
        <end position="1359"/>
    </location>
</feature>
<feature type="region of interest" description="Disordered" evidence="3">
    <location>
        <begin position="1201"/>
        <end position="1225"/>
    </location>
</feature>
<evidence type="ECO:0000256" key="3">
    <source>
        <dbReference type="SAM" id="MobiDB-lite"/>
    </source>
</evidence>
<feature type="compositionally biased region" description="Polar residues" evidence="3">
    <location>
        <begin position="865"/>
        <end position="879"/>
    </location>
</feature>
<evidence type="ECO:0000313" key="5">
    <source>
        <dbReference type="Proteomes" id="UP000190776"/>
    </source>
</evidence>
<comment type="caution">
    <text evidence="4">The sequence shown here is derived from an EMBL/GenBank/DDBJ whole genome shotgun (WGS) entry which is preliminary data.</text>
</comment>
<feature type="coiled-coil region" evidence="2">
    <location>
        <begin position="1597"/>
        <end position="1631"/>
    </location>
</feature>
<sequence length="1935" mass="213035">MAPHENFSLQQHLVMMLVLTSLLFPFLPALLPTLFGAALSDADTQTDDSEDDDEFADAVEYQPQSTGLQVSDEIRKFWEERSVNPFPCLTKHYKFPSSNGNDNNDDDDVSFSSSTSSMNVELGSDSDASSIASSPSTKNNRVSAPSTDNAAAAAADRRAYVSSFHSKGLSFDSTGSTIVTGDFAAELPVDIDARDLIGAAPIPAAWMEHDGVIYRNGHARGVTTAVHNRDMRDLRDLNKTIAADMAGIVEVFEAQEQASVASLEAEHAADLAQADAFLAAAREQNRGALADQQKKHEAVVTSLRAEHKGTVSILLTQHRAELAVVKTQCQKDIASVKAQCEADVAAVKTQCQLEVTSVEAQLEDQLESDAAVIMTQCQEEVASIEAQYQKEVSSIKADHASDVASIHSQHVSEIASIKSEHQSEIDSIKSDHQSEIDSIKSDHQSEIDSIKSQHISEKESVQLQRESEIASIQLEHESQIDFIQSHHASEIASSQSRHEFEIASSKSRHESEITSIWKYYESALDSLNAEAIAAIDSLDEAHSSLKSHHESEIASRKSRHESEIASILHSHESALDSLNAKAIAANEAYSSLKLHHESEIASSNSRHESEIASILYNYESALDNLYAEVTAAIDSLDEAYSSLKSHQESEIASIVHSHESALDNLDAEVSAAIDSLDEAYSSKTVIQQQAQIALIKSSHKSEIASIVHSHESALDNLNTEVTAAIDSLDEACSSLKADGEPAVILPKTVVQQQAHIALIKSTYEAHIRSLREGYLTALNDLRVELTTAIAALEKKFRSTISSRFAGRNQPAKVEPIDSELTRANSEAETRQSLQDNITATLADARAVVLTSFETAQRYSGPAASHRQNNSESSSCDSEATTLENSLIRIDPSIRQEFFASRPANRVAHQQEQALAIVGPPSHATNALDEEGDTDSVSDVSTVIHRPDCADDQLTNNLAETSDDFAERLEEWLRGEQSRDMIPQAGAFPDDRDHHPRSPQRGFIIGEVEESDVHVAEHQYPEACPAAVGLGITFEENSDNHSESSYGSPKSWYENDSQAGQEPWRPTSSMHNAVFPPEVEEESSCIDIEEEDNFIQAPIPIYAPIPIRPVNEKVSKYDQRMQEKIEEQSQQQKANDRQQQEQKESYAHIHAPKPIRATVFHGHVAKLEAMVAQQEADEVLHEQKHNILYSPTAVRITDFHPQQQEEEEGSDFSDGQSSDGSFYGPTATHMIDVQARSQGLRMMMQQHEQLGLNQQKGDVTPPVEETASKTASQASALQSPFEYYNESCGSTPSIHAIAEELVDALEQVTKDKKALQADNESLRLDYESLSVDIETLQFNVDSLEADNQTLEADNRSLHAHIAVIEATNAHNSAAFAEAAATAEHNERGWREAAAALAAAGEERNSQVLLARADEEATASLLRQQEELTQALEDELEADALEREAQAAALAAARRHGKAADDRIAALEAQLKETVLARMRDEGLEWSNRKQAGHVRALLAAQIPAENERIRLHNKNVALRKMMEGVERNAEEAREYAAAVLDGTFEVVERMRTAGVANVERLAELTNDEVIDGLARYLREFMDAANANIVAARKLLVTNAELVEAAVESREKIAKLEDEVVAAKDSCTDANNKLDDAIIAEEVAVACANRAESEVAELREKAELVPILEETVKELEDALLDTRVEAAPDAYKEIMEDLRTELQARQTGIDALITRVRAAEETLSTHSKCEKYFHDLHDQTEAHRGLITVLYKRNHELAVEMVQIRKAAGLPAKNYVVDGGCGQDAYGKLKMRVMLQKIGEVHKYELIEEDFEFCDNLDELMMQPADVDQHLPLDRPYTAVEGLIDRFFGTALDFCGIALGTGKTPDDIQQIANYLKLRATVPGDDEPLVWATDAEVQGKALVVYAGHQAQQNDEDLDARYAEWQAKEDERIWEEEAF</sequence>